<organism evidence="3 4">
    <name type="scientific">Actomonas aquatica</name>
    <dbReference type="NCBI Taxonomy" id="2866162"/>
    <lineage>
        <taxon>Bacteria</taxon>
        <taxon>Pseudomonadati</taxon>
        <taxon>Verrucomicrobiota</taxon>
        <taxon>Opitutia</taxon>
        <taxon>Opitutales</taxon>
        <taxon>Opitutaceae</taxon>
        <taxon>Actomonas</taxon>
    </lineage>
</organism>
<sequence>MTSTTMMARSRRGWMLALVLAFVGCAMLGGLRAAAATAEDAPSRAEVQALVERQARAWETGDEAEFLATLHPDSVFAYPGKRLDRDGALVAFREWNRDFSSATLRVHRLVIDGAHFCVEYKFAATNKETGFRSASGTVAVGMVQDGQILEWKEYLDGRVPRMQARGELPVQEDAPPFPWPDTPKSRTP</sequence>
<dbReference type="InterPro" id="IPR037401">
    <property type="entry name" value="SnoaL-like"/>
</dbReference>
<evidence type="ECO:0000256" key="1">
    <source>
        <dbReference type="SAM" id="MobiDB-lite"/>
    </source>
</evidence>
<gene>
    <name evidence="3" type="ORF">K1X11_012405</name>
</gene>
<reference evidence="3 4" key="2">
    <citation type="submission" date="2023-12" db="EMBL/GenBank/DDBJ databases">
        <title>Description of an unclassified Opitutus bacterium of Verrucomicrobiota.</title>
        <authorList>
            <person name="Zhang D.-F."/>
        </authorList>
    </citation>
    <scope>NUCLEOTIDE SEQUENCE [LARGE SCALE GENOMIC DNA]</scope>
    <source>
        <strain evidence="3 4">WL0086</strain>
    </source>
</reference>
<evidence type="ECO:0000259" key="2">
    <source>
        <dbReference type="Pfam" id="PF12680"/>
    </source>
</evidence>
<feature type="domain" description="SnoaL-like" evidence="2">
    <location>
        <begin position="51"/>
        <end position="151"/>
    </location>
</feature>
<feature type="region of interest" description="Disordered" evidence="1">
    <location>
        <begin position="166"/>
        <end position="188"/>
    </location>
</feature>
<proteinExistence type="predicted"/>
<dbReference type="RefSeq" id="WP_221032852.1">
    <property type="nucleotide sequence ID" value="NZ_CP139781.1"/>
</dbReference>
<dbReference type="EMBL" id="CP139781">
    <property type="protein sequence ID" value="WRQ85605.1"/>
    <property type="molecule type" value="Genomic_DNA"/>
</dbReference>
<protein>
    <submittedName>
        <fullName evidence="3">Nuclear transport factor 2 family protein</fullName>
    </submittedName>
</protein>
<evidence type="ECO:0000313" key="3">
    <source>
        <dbReference type="EMBL" id="WRQ85605.1"/>
    </source>
</evidence>
<reference evidence="3 4" key="1">
    <citation type="submission" date="2021-08" db="EMBL/GenBank/DDBJ databases">
        <authorList>
            <person name="Zhang D."/>
            <person name="Zhang A."/>
            <person name="Wang L."/>
        </authorList>
    </citation>
    <scope>NUCLEOTIDE SEQUENCE [LARGE SCALE GENOMIC DNA]</scope>
    <source>
        <strain evidence="3 4">WL0086</strain>
    </source>
</reference>
<dbReference type="Proteomes" id="UP000738431">
    <property type="component" value="Chromosome"/>
</dbReference>
<dbReference type="Pfam" id="PF12680">
    <property type="entry name" value="SnoaL_2"/>
    <property type="match status" value="1"/>
</dbReference>
<keyword evidence="4" id="KW-1185">Reference proteome</keyword>
<evidence type="ECO:0000313" key="4">
    <source>
        <dbReference type="Proteomes" id="UP000738431"/>
    </source>
</evidence>
<accession>A0ABZ1C5N2</accession>
<name>A0ABZ1C5N2_9BACT</name>
<dbReference type="SUPFAM" id="SSF54427">
    <property type="entry name" value="NTF2-like"/>
    <property type="match status" value="1"/>
</dbReference>
<dbReference type="InterPro" id="IPR032710">
    <property type="entry name" value="NTF2-like_dom_sf"/>
</dbReference>
<dbReference type="Gene3D" id="3.10.450.50">
    <property type="match status" value="1"/>
</dbReference>